<dbReference type="Proteomes" id="UP000025227">
    <property type="component" value="Unplaced"/>
</dbReference>
<accession>A0A7I5E6P1</accession>
<name>A0A7I5E6P1_HAECO</name>
<evidence type="ECO:0000313" key="2">
    <source>
        <dbReference type="Proteomes" id="UP000025227"/>
    </source>
</evidence>
<keyword evidence="1" id="KW-0732">Signal</keyword>
<dbReference type="AlphaFoldDB" id="A0A7I5E6P1"/>
<dbReference type="OrthoDB" id="5776189at2759"/>
<feature type="signal peptide" evidence="1">
    <location>
        <begin position="1"/>
        <end position="17"/>
    </location>
</feature>
<dbReference type="OMA" id="GHNGVFQ"/>
<reference evidence="3" key="1">
    <citation type="submission" date="2020-12" db="UniProtKB">
        <authorList>
            <consortium name="WormBaseParasite"/>
        </authorList>
    </citation>
    <scope>IDENTIFICATION</scope>
    <source>
        <strain evidence="3">MHco3</strain>
    </source>
</reference>
<keyword evidence="2" id="KW-1185">Reference proteome</keyword>
<evidence type="ECO:0000313" key="3">
    <source>
        <dbReference type="WBParaSite" id="HCON_00033080-00001"/>
    </source>
</evidence>
<protein>
    <submittedName>
        <fullName evidence="3">RxLR effector protein</fullName>
    </submittedName>
</protein>
<organism evidence="2 3">
    <name type="scientific">Haemonchus contortus</name>
    <name type="common">Barber pole worm</name>
    <dbReference type="NCBI Taxonomy" id="6289"/>
    <lineage>
        <taxon>Eukaryota</taxon>
        <taxon>Metazoa</taxon>
        <taxon>Ecdysozoa</taxon>
        <taxon>Nematoda</taxon>
        <taxon>Chromadorea</taxon>
        <taxon>Rhabditida</taxon>
        <taxon>Rhabditina</taxon>
        <taxon>Rhabditomorpha</taxon>
        <taxon>Strongyloidea</taxon>
        <taxon>Trichostrongylidae</taxon>
        <taxon>Haemonchus</taxon>
    </lineage>
</organism>
<evidence type="ECO:0000256" key="1">
    <source>
        <dbReference type="SAM" id="SignalP"/>
    </source>
</evidence>
<feature type="chain" id="PRO_5029533583" evidence="1">
    <location>
        <begin position="18"/>
        <end position="167"/>
    </location>
</feature>
<dbReference type="WBParaSite" id="HCON_00033080-00001">
    <property type="protein sequence ID" value="HCON_00033080-00001"/>
    <property type="gene ID" value="HCON_00033080"/>
</dbReference>
<proteinExistence type="predicted"/>
<sequence>MIPLILLLLLVVPSVNGQEDDNYDILSAHGGIFRDLHWTNDELAEISALHTTASHHKLMQLIARKLRNSDIGDAAKRRIEKFMKLKRPPKFLETFLSDEDRNQLLQHHAVGDFHQYAVLLFERLFELPKTQAVSALRYFGHNMEAEALDNAECYECEVQRLAARLAR</sequence>